<proteinExistence type="predicted"/>
<dbReference type="Proteomes" id="UP000606935">
    <property type="component" value="Unassembled WGS sequence"/>
</dbReference>
<keyword evidence="1" id="KW-1133">Transmembrane helix</keyword>
<dbReference type="RefSeq" id="WP_188689341.1">
    <property type="nucleotide sequence ID" value="NZ_BMLS01000001.1"/>
</dbReference>
<name>A0A917YT91_9ALTE</name>
<dbReference type="AlphaFoldDB" id="A0A917YT91"/>
<protein>
    <submittedName>
        <fullName evidence="2">Uncharacterized protein</fullName>
    </submittedName>
</protein>
<keyword evidence="3" id="KW-1185">Reference proteome</keyword>
<keyword evidence="1" id="KW-0812">Transmembrane</keyword>
<accession>A0A917YT91</accession>
<keyword evidence="1" id="KW-0472">Membrane</keyword>
<dbReference type="EMBL" id="BMLS01000001">
    <property type="protein sequence ID" value="GGO64257.1"/>
    <property type="molecule type" value="Genomic_DNA"/>
</dbReference>
<evidence type="ECO:0000313" key="2">
    <source>
        <dbReference type="EMBL" id="GGO64257.1"/>
    </source>
</evidence>
<organism evidence="2 3">
    <name type="scientific">Bowmanella pacifica</name>
    <dbReference type="NCBI Taxonomy" id="502051"/>
    <lineage>
        <taxon>Bacteria</taxon>
        <taxon>Pseudomonadati</taxon>
        <taxon>Pseudomonadota</taxon>
        <taxon>Gammaproteobacteria</taxon>
        <taxon>Alteromonadales</taxon>
        <taxon>Alteromonadaceae</taxon>
        <taxon>Bowmanella</taxon>
    </lineage>
</organism>
<feature type="transmembrane region" description="Helical" evidence="1">
    <location>
        <begin position="12"/>
        <end position="30"/>
    </location>
</feature>
<gene>
    <name evidence="2" type="ORF">GCM10010982_03230</name>
</gene>
<comment type="caution">
    <text evidence="2">The sequence shown here is derived from an EMBL/GenBank/DDBJ whole genome shotgun (WGS) entry which is preliminary data.</text>
</comment>
<reference evidence="2" key="2">
    <citation type="submission" date="2020-09" db="EMBL/GenBank/DDBJ databases">
        <authorList>
            <person name="Sun Q."/>
            <person name="Zhou Y."/>
        </authorList>
    </citation>
    <scope>NUCLEOTIDE SEQUENCE</scope>
    <source>
        <strain evidence="2">CGMCC 1.7086</strain>
    </source>
</reference>
<evidence type="ECO:0000313" key="3">
    <source>
        <dbReference type="Proteomes" id="UP000606935"/>
    </source>
</evidence>
<evidence type="ECO:0000256" key="1">
    <source>
        <dbReference type="SAM" id="Phobius"/>
    </source>
</evidence>
<reference evidence="2" key="1">
    <citation type="journal article" date="2014" name="Int. J. Syst. Evol. Microbiol.">
        <title>Complete genome sequence of Corynebacterium casei LMG S-19264T (=DSM 44701T), isolated from a smear-ripened cheese.</title>
        <authorList>
            <consortium name="US DOE Joint Genome Institute (JGI-PGF)"/>
            <person name="Walter F."/>
            <person name="Albersmeier A."/>
            <person name="Kalinowski J."/>
            <person name="Ruckert C."/>
        </authorList>
    </citation>
    <scope>NUCLEOTIDE SEQUENCE</scope>
    <source>
        <strain evidence="2">CGMCC 1.7086</strain>
    </source>
</reference>
<sequence length="318" mass="36125">MKIQPANHLANSLLLFLVSLIMLQIIYFIAANQAHQRQAQTLSLALEKRIALDLPWLRLPNDVMNSVADEDSVRDYLDRLNQQASQQGYAIRALELQGISATLPDDNFASQAQTHELHIPGQTLSLRLGTKTFTLFDGLSVYPLLAALLFTLLVNRPREQVDPLNSAAHEPETLPAHPKLIVNLQERTLSNSLDDRQVQLSNKPFCFYVALLEYCLQHENAALNHNKNIPEELLDLANRYFYRLIELGHTIRKRPDFSTNLDKMLSEIRAALDDVFRDCPEVKIPFYPPKAQGEGSRSKLHNYALEQLQVEDVEIIGK</sequence>